<name>A0A392PKV4_9FABA</name>
<dbReference type="Proteomes" id="UP000265520">
    <property type="component" value="Unassembled WGS sequence"/>
</dbReference>
<protein>
    <submittedName>
        <fullName evidence="1">Uncharacterized protein</fullName>
    </submittedName>
</protein>
<accession>A0A392PKV4</accession>
<sequence length="158" mass="16769">GLGRLEAIVLDRTPNPGIIFITNAIPGTIPTTRAIMLQGAGTGRVTIENGNRGFAAMNTTSKACDLAGKESIFLVAMDTASKDGGTTLSRLVQINGGMRSVLIEGGLMVVEAVIAQTELVSVSGRKTVMCLMEVISKEQIRTNTCKEQIRTNTCKEQI</sequence>
<reference evidence="1 2" key="1">
    <citation type="journal article" date="2018" name="Front. Plant Sci.">
        <title>Red Clover (Trifolium pratense) and Zigzag Clover (T. medium) - A Picture of Genomic Similarities and Differences.</title>
        <authorList>
            <person name="Dluhosova J."/>
            <person name="Istvanek J."/>
            <person name="Nedelnik J."/>
            <person name="Repkova J."/>
        </authorList>
    </citation>
    <scope>NUCLEOTIDE SEQUENCE [LARGE SCALE GENOMIC DNA]</scope>
    <source>
        <strain evidence="2">cv. 10/8</strain>
        <tissue evidence="1">Leaf</tissue>
    </source>
</reference>
<evidence type="ECO:0000313" key="2">
    <source>
        <dbReference type="Proteomes" id="UP000265520"/>
    </source>
</evidence>
<proteinExistence type="predicted"/>
<comment type="caution">
    <text evidence="1">The sequence shown here is derived from an EMBL/GenBank/DDBJ whole genome shotgun (WGS) entry which is preliminary data.</text>
</comment>
<feature type="non-terminal residue" evidence="1">
    <location>
        <position position="1"/>
    </location>
</feature>
<keyword evidence="2" id="KW-1185">Reference proteome</keyword>
<organism evidence="1 2">
    <name type="scientific">Trifolium medium</name>
    <dbReference type="NCBI Taxonomy" id="97028"/>
    <lineage>
        <taxon>Eukaryota</taxon>
        <taxon>Viridiplantae</taxon>
        <taxon>Streptophyta</taxon>
        <taxon>Embryophyta</taxon>
        <taxon>Tracheophyta</taxon>
        <taxon>Spermatophyta</taxon>
        <taxon>Magnoliopsida</taxon>
        <taxon>eudicotyledons</taxon>
        <taxon>Gunneridae</taxon>
        <taxon>Pentapetalae</taxon>
        <taxon>rosids</taxon>
        <taxon>fabids</taxon>
        <taxon>Fabales</taxon>
        <taxon>Fabaceae</taxon>
        <taxon>Papilionoideae</taxon>
        <taxon>50 kb inversion clade</taxon>
        <taxon>NPAAA clade</taxon>
        <taxon>Hologalegina</taxon>
        <taxon>IRL clade</taxon>
        <taxon>Trifolieae</taxon>
        <taxon>Trifolium</taxon>
    </lineage>
</organism>
<dbReference type="EMBL" id="LXQA010085249">
    <property type="protein sequence ID" value="MCI12711.1"/>
    <property type="molecule type" value="Genomic_DNA"/>
</dbReference>
<evidence type="ECO:0000313" key="1">
    <source>
        <dbReference type="EMBL" id="MCI12711.1"/>
    </source>
</evidence>
<dbReference type="AlphaFoldDB" id="A0A392PKV4"/>